<organism evidence="13">
    <name type="scientific">Amphimedon queenslandica</name>
    <name type="common">Sponge</name>
    <dbReference type="NCBI Taxonomy" id="400682"/>
    <lineage>
        <taxon>Eukaryota</taxon>
        <taxon>Metazoa</taxon>
        <taxon>Porifera</taxon>
        <taxon>Demospongiae</taxon>
        <taxon>Heteroscleromorpha</taxon>
        <taxon>Haplosclerida</taxon>
        <taxon>Niphatidae</taxon>
        <taxon>Amphimedon</taxon>
    </lineage>
</organism>
<dbReference type="Gene3D" id="3.40.50.410">
    <property type="entry name" value="von Willebrand factor, type A domain"/>
    <property type="match status" value="2"/>
</dbReference>
<proteinExistence type="inferred from homology"/>
<dbReference type="InterPro" id="IPR040322">
    <property type="entry name" value="TROVE2"/>
</dbReference>
<dbReference type="AlphaFoldDB" id="A0A1X7UUZ1"/>
<reference evidence="14" key="1">
    <citation type="journal article" date="2010" name="Nature">
        <title>The Amphimedon queenslandica genome and the evolution of animal complexity.</title>
        <authorList>
            <person name="Srivastava M."/>
            <person name="Simakov O."/>
            <person name="Chapman J."/>
            <person name="Fahey B."/>
            <person name="Gauthier M.E."/>
            <person name="Mitros T."/>
            <person name="Richards G.S."/>
            <person name="Conaco C."/>
            <person name="Dacre M."/>
            <person name="Hellsten U."/>
            <person name="Larroux C."/>
            <person name="Putnam N.H."/>
            <person name="Stanke M."/>
            <person name="Adamska M."/>
            <person name="Darling A."/>
            <person name="Degnan S.M."/>
            <person name="Oakley T.H."/>
            <person name="Plachetzki D.C."/>
            <person name="Zhai Y."/>
            <person name="Adamski M."/>
            <person name="Calcino A."/>
            <person name="Cummins S.F."/>
            <person name="Goodstein D.M."/>
            <person name="Harris C."/>
            <person name="Jackson D.J."/>
            <person name="Leys S.P."/>
            <person name="Shu S."/>
            <person name="Woodcroft B.J."/>
            <person name="Vervoort M."/>
            <person name="Kosik K.S."/>
            <person name="Manning G."/>
            <person name="Degnan B.M."/>
            <person name="Rokhsar D.S."/>
        </authorList>
    </citation>
    <scope>NUCLEOTIDE SEQUENCE [LARGE SCALE GENOMIC DNA]</scope>
</reference>
<feature type="region of interest" description="Disordered" evidence="11">
    <location>
        <begin position="1"/>
        <end position="25"/>
    </location>
</feature>
<dbReference type="InterPro" id="IPR056800">
    <property type="entry name" value="vWA_Ro60"/>
</dbReference>
<reference evidence="13" key="2">
    <citation type="submission" date="2017-05" db="UniProtKB">
        <authorList>
            <consortium name="EnsemblMetazoa"/>
        </authorList>
    </citation>
    <scope>IDENTIFICATION</scope>
</reference>
<dbReference type="FunFam" id="3.40.50.410:FF:000040">
    <property type="entry name" value="60 kDa SS-A/Ro ribonucleoprotein isoform X1"/>
    <property type="match status" value="1"/>
</dbReference>
<dbReference type="KEGG" id="aqu:100634688"/>
<dbReference type="PANTHER" id="PTHR14202:SF0">
    <property type="entry name" value="RNA-BINDING PROTEIN RO60"/>
    <property type="match status" value="1"/>
</dbReference>
<keyword evidence="4" id="KW-0479">Metal-binding</keyword>
<dbReference type="GO" id="GO:0030030">
    <property type="term" value="P:cell projection organization"/>
    <property type="evidence" value="ECO:0007669"/>
    <property type="project" value="UniProtKB-KW"/>
</dbReference>
<keyword evidence="7" id="KW-0687">Ribonucleoprotein</keyword>
<dbReference type="eggNOG" id="KOG4465">
    <property type="taxonomic scope" value="Eukaryota"/>
</dbReference>
<keyword evidence="5" id="KW-0970">Cilium biogenesis/degradation</keyword>
<dbReference type="Proteomes" id="UP000007879">
    <property type="component" value="Unassembled WGS sequence"/>
</dbReference>
<keyword evidence="3" id="KW-0963">Cytoplasm</keyword>
<dbReference type="EnsemblMetazoa" id="XM_003386598.3">
    <property type="protein sequence ID" value="XP_003386646.1"/>
    <property type="gene ID" value="LOC100634688"/>
</dbReference>
<dbReference type="OMA" id="WEHVPLQ"/>
<dbReference type="GO" id="GO:0046872">
    <property type="term" value="F:metal ion binding"/>
    <property type="evidence" value="ECO:0007669"/>
    <property type="project" value="UniProtKB-KW"/>
</dbReference>
<gene>
    <name evidence="13" type="primary">100634688</name>
</gene>
<evidence type="ECO:0000313" key="14">
    <source>
        <dbReference type="Proteomes" id="UP000007879"/>
    </source>
</evidence>
<keyword evidence="14" id="KW-1185">Reference proteome</keyword>
<sequence>MAEYMEVEEDPKTVPQTAPLPGQVPNSAGGYSFAVNDFTRLRRFLVLGSEGGTYYTSEKKLGKENAEAILRLIKSGNGPEVVKEILRFSLDGRTPKQDPILFALALCARDDDPETKKAAYDALNSICRIPTHLFTFVSFAEAMSAGSGWGRAHRRAIQNWYLTKSPKSLAMAVTKYQQRDGWSHRDLLRLCHLKAEAPGLACVLKYIVKGYDECNKEFGSTDDVHIDELMSFLLAVETAKSCDERYLVQLITEKGLVREHVPSIHLNSQLVWAALLNGMPMTAMIRNLGKMSSIGLLAPRSDHLKNVCSRLRDATLLQKARIHPFNILLALKTYAQGHGDRGKLKWDVDKNITSALNEAFYLSFKFVEPTGKRFLLALDVSGSMTCPVMGSRVISCRDASAAMAMVTARVERNYELMGFSDKLVKVPIKPSMNLDEATTAISRIPMGGTDCALPMIYAKQKKLKIDVFIVYTDSETWFGKIHPTEALKNYRKATGIDAKLIVCGMASNKFSIADPNDPGMLDIVGFDSAAPEIINNFALGYF</sequence>
<dbReference type="InterPro" id="IPR037214">
    <property type="entry name" value="TROVE_dom_sf"/>
</dbReference>
<evidence type="ECO:0000256" key="2">
    <source>
        <dbReference type="ARBA" id="ARBA00007814"/>
    </source>
</evidence>
<comment type="subcellular location">
    <subcellularLocation>
        <location evidence="1">Cytoplasm</location>
    </subcellularLocation>
</comment>
<evidence type="ECO:0000256" key="4">
    <source>
        <dbReference type="ARBA" id="ARBA00022723"/>
    </source>
</evidence>
<accession>A0A1X7UUZ1</accession>
<dbReference type="OrthoDB" id="6098064at2759"/>
<dbReference type="GO" id="GO:0003723">
    <property type="term" value="F:RNA binding"/>
    <property type="evidence" value="ECO:0007669"/>
    <property type="project" value="UniProtKB-KW"/>
</dbReference>
<evidence type="ECO:0000313" key="13">
    <source>
        <dbReference type="EnsemblMetazoa" id="Aqu2.1.31795_001"/>
    </source>
</evidence>
<comment type="similarity">
    <text evidence="2">Belongs to the Ro 60 kDa family.</text>
</comment>
<dbReference type="PROSITE" id="PS50988">
    <property type="entry name" value="TROVE"/>
    <property type="match status" value="1"/>
</dbReference>
<evidence type="ECO:0000256" key="3">
    <source>
        <dbReference type="ARBA" id="ARBA00022490"/>
    </source>
</evidence>
<evidence type="ECO:0000256" key="11">
    <source>
        <dbReference type="SAM" id="MobiDB-lite"/>
    </source>
</evidence>
<dbReference type="PANTHER" id="PTHR14202">
    <property type="entry name" value="60 KDA RIBONUCLEOPROTEIN SSA/RO"/>
    <property type="match status" value="1"/>
</dbReference>
<feature type="domain" description="TROVE" evidence="12">
    <location>
        <begin position="24"/>
        <end position="372"/>
    </location>
</feature>
<evidence type="ECO:0000256" key="9">
    <source>
        <dbReference type="ARBA" id="ARBA00078397"/>
    </source>
</evidence>
<dbReference type="GO" id="GO:0005737">
    <property type="term" value="C:cytoplasm"/>
    <property type="evidence" value="ECO:0007669"/>
    <property type="project" value="UniProtKB-SubCell"/>
</dbReference>
<evidence type="ECO:0000256" key="6">
    <source>
        <dbReference type="ARBA" id="ARBA00022884"/>
    </source>
</evidence>
<evidence type="ECO:0000259" key="12">
    <source>
        <dbReference type="PROSITE" id="PS50988"/>
    </source>
</evidence>
<dbReference type="InterPro" id="IPR036465">
    <property type="entry name" value="vWFA_dom_sf"/>
</dbReference>
<dbReference type="InterPro" id="IPR008858">
    <property type="entry name" value="TROVE_dom"/>
</dbReference>
<name>A0A1X7UUZ1_AMPQE</name>
<dbReference type="FunFam" id="3.40.50.410:FF:000033">
    <property type="entry name" value="60 kDa SS-A/Ro ribonucleoprotein"/>
    <property type="match status" value="1"/>
</dbReference>
<keyword evidence="6" id="KW-0694">RNA-binding</keyword>
<evidence type="ECO:0000256" key="7">
    <source>
        <dbReference type="ARBA" id="ARBA00023274"/>
    </source>
</evidence>
<evidence type="ECO:0000256" key="1">
    <source>
        <dbReference type="ARBA" id="ARBA00004496"/>
    </source>
</evidence>
<dbReference type="Pfam" id="PF25045">
    <property type="entry name" value="vWA_Ro60"/>
    <property type="match status" value="1"/>
</dbReference>
<dbReference type="Pfam" id="PF05731">
    <property type="entry name" value="TROVE"/>
    <property type="match status" value="1"/>
</dbReference>
<evidence type="ECO:0000256" key="5">
    <source>
        <dbReference type="ARBA" id="ARBA00022794"/>
    </source>
</evidence>
<dbReference type="SUPFAM" id="SSF53300">
    <property type="entry name" value="vWA-like"/>
    <property type="match status" value="1"/>
</dbReference>
<evidence type="ECO:0000256" key="10">
    <source>
        <dbReference type="ARBA" id="ARBA00083444"/>
    </source>
</evidence>
<dbReference type="EnsemblMetazoa" id="Aqu2.1.31795_001">
    <property type="protein sequence ID" value="Aqu2.1.31795_001"/>
    <property type="gene ID" value="Aqu2.1.31795"/>
</dbReference>
<evidence type="ECO:0000256" key="8">
    <source>
        <dbReference type="ARBA" id="ARBA00068479"/>
    </source>
</evidence>
<dbReference type="InParanoid" id="A0A1X7UUZ1"/>
<dbReference type="STRING" id="400682.A0A1X7UUZ1"/>
<dbReference type="GO" id="GO:1990904">
    <property type="term" value="C:ribonucleoprotein complex"/>
    <property type="evidence" value="ECO:0007669"/>
    <property type="project" value="UniProtKB-KW"/>
</dbReference>
<dbReference type="SUPFAM" id="SSF140864">
    <property type="entry name" value="TROVE domain-like"/>
    <property type="match status" value="1"/>
</dbReference>
<protein>
    <recommendedName>
        <fullName evidence="8">RNA-binding protein RO60</fullName>
    </recommendedName>
    <alternativeName>
        <fullName evidence="9">60 kDa SS-A/Ro ribonucleoprotein</fullName>
    </alternativeName>
    <alternativeName>
        <fullName evidence="10">TROVE domain family member 2</fullName>
    </alternativeName>
</protein>